<dbReference type="EMBL" id="CCEH01000001">
    <property type="protein sequence ID" value="CDR26788.1"/>
    <property type="molecule type" value="Genomic_DNA"/>
</dbReference>
<evidence type="ECO:0000256" key="8">
    <source>
        <dbReference type="ARBA" id="ARBA00022801"/>
    </source>
</evidence>
<keyword evidence="8" id="KW-0378">Hydrolase</keyword>
<dbReference type="SUPFAM" id="SSF64438">
    <property type="entry name" value="CNF1/YfiH-like putative cysteine hydrolases"/>
    <property type="match status" value="1"/>
</dbReference>
<evidence type="ECO:0000256" key="7">
    <source>
        <dbReference type="ARBA" id="ARBA00022723"/>
    </source>
</evidence>
<comment type="catalytic activity">
    <reaction evidence="12">
        <text>adenosine + phosphate = alpha-D-ribose 1-phosphate + adenine</text>
        <dbReference type="Rhea" id="RHEA:27642"/>
        <dbReference type="ChEBI" id="CHEBI:16335"/>
        <dbReference type="ChEBI" id="CHEBI:16708"/>
        <dbReference type="ChEBI" id="CHEBI:43474"/>
        <dbReference type="ChEBI" id="CHEBI:57720"/>
        <dbReference type="EC" id="2.4.2.1"/>
    </reaction>
    <physiologicalReaction direction="left-to-right" evidence="12">
        <dbReference type="Rhea" id="RHEA:27643"/>
    </physiologicalReaction>
</comment>
<dbReference type="Gene3D" id="3.60.140.10">
    <property type="entry name" value="CNF1/YfiH-like putative cysteine hydrolases"/>
    <property type="match status" value="1"/>
</dbReference>
<comment type="function">
    <text evidence="4">Purine nucleoside enzyme that catalyzes the phosphorolysis of adenosine and inosine nucleosides, yielding D-ribose 1-phosphate and the respective free bases, adenine and hypoxanthine. Also catalyzes the phosphorolysis of S-methyl-5'-thioadenosine into adenine and S-methyl-5-thio-alpha-D-ribose 1-phosphate. Also has adenosine deaminase activity.</text>
</comment>
<evidence type="ECO:0000313" key="18">
    <source>
        <dbReference type="Proteomes" id="UP000596960"/>
    </source>
</evidence>
<dbReference type="GeneID" id="98345503"/>
<evidence type="ECO:0000256" key="14">
    <source>
        <dbReference type="RuleBase" id="RU361274"/>
    </source>
</evidence>
<evidence type="ECO:0000256" key="5">
    <source>
        <dbReference type="ARBA" id="ARBA00007353"/>
    </source>
</evidence>
<comment type="catalytic activity">
    <reaction evidence="11">
        <text>adenosine + H2O + H(+) = inosine + NH4(+)</text>
        <dbReference type="Rhea" id="RHEA:24408"/>
        <dbReference type="ChEBI" id="CHEBI:15377"/>
        <dbReference type="ChEBI" id="CHEBI:15378"/>
        <dbReference type="ChEBI" id="CHEBI:16335"/>
        <dbReference type="ChEBI" id="CHEBI:17596"/>
        <dbReference type="ChEBI" id="CHEBI:28938"/>
        <dbReference type="EC" id="3.5.4.4"/>
    </reaction>
    <physiologicalReaction direction="left-to-right" evidence="11">
        <dbReference type="Rhea" id="RHEA:24409"/>
    </physiologicalReaction>
</comment>
<evidence type="ECO:0000256" key="1">
    <source>
        <dbReference type="ARBA" id="ARBA00000553"/>
    </source>
</evidence>
<evidence type="ECO:0000256" key="4">
    <source>
        <dbReference type="ARBA" id="ARBA00003215"/>
    </source>
</evidence>
<comment type="cofactor">
    <cofactor evidence="3">
        <name>Cu(2+)</name>
        <dbReference type="ChEBI" id="CHEBI:29036"/>
    </cofactor>
</comment>
<dbReference type="PANTHER" id="PTHR30616">
    <property type="entry name" value="UNCHARACTERIZED PROTEIN YFIH"/>
    <property type="match status" value="1"/>
</dbReference>
<proteinExistence type="inferred from homology"/>
<keyword evidence="10" id="KW-0186">Copper</keyword>
<dbReference type="RefSeq" id="WP_000999341.1">
    <property type="nucleotide sequence ID" value="NZ_CBCSFW010000003.1"/>
</dbReference>
<dbReference type="EMBL" id="JADAMT010000013">
    <property type="protein sequence ID" value="MBE2129265.1"/>
    <property type="molecule type" value="Genomic_DNA"/>
</dbReference>
<dbReference type="NCBIfam" id="TIGR00726">
    <property type="entry name" value="peptidoglycan editing factor PgeF"/>
    <property type="match status" value="1"/>
</dbReference>
<dbReference type="SMR" id="A0A077UYN0"/>
<protein>
    <recommendedName>
        <fullName evidence="14">Purine nucleoside phosphorylase</fullName>
    </recommendedName>
</protein>
<reference evidence="16 18" key="2">
    <citation type="submission" date="2020-10" db="EMBL/GenBank/DDBJ databases">
        <title>Phenotypic and genomic profiling of Staphylococcus argenteus in Canada and the United States and recommendations for clinical result reporting.</title>
        <authorList>
            <person name="Eshaghi A."/>
            <person name="Bommersbach C."/>
            <person name="Zitterman S."/>
            <person name="Burnham C.-A.D."/>
            <person name="Patel R."/>
            <person name="Schuetz A.N."/>
            <person name="Patel S.N."/>
            <person name="Kus J.V."/>
        </authorList>
    </citation>
    <scope>NUCLEOTIDE SEQUENCE [LARGE SCALE GENOMIC DNA]</scope>
    <source>
        <strain evidence="16 18">DSM 28300</strain>
    </source>
</reference>
<comment type="cofactor">
    <cofactor evidence="2">
        <name>Zn(2+)</name>
        <dbReference type="ChEBI" id="CHEBI:29105"/>
    </cofactor>
</comment>
<dbReference type="Pfam" id="PF02578">
    <property type="entry name" value="Cu-oxidase_4"/>
    <property type="match status" value="1"/>
</dbReference>
<evidence type="ECO:0000256" key="2">
    <source>
        <dbReference type="ARBA" id="ARBA00001947"/>
    </source>
</evidence>
<dbReference type="Proteomes" id="UP000596960">
    <property type="component" value="Unassembled WGS sequence"/>
</dbReference>
<keyword evidence="18" id="KW-1185">Reference proteome</keyword>
<gene>
    <name evidence="16" type="primary">pgeF</name>
    <name evidence="15" type="ORF">ERS140147_00199</name>
    <name evidence="16" type="ORF">ILQ21_09420</name>
</gene>
<reference evidence="15 17" key="1">
    <citation type="submission" date="2014-05" db="EMBL/GenBank/DDBJ databases">
        <authorList>
            <person name="Aslett A.Martin."/>
            <person name="De Silva Nishadi"/>
        </authorList>
    </citation>
    <scope>NUCLEOTIDE SEQUENCE [LARGE SCALE GENOMIC DNA]</scope>
</reference>
<evidence type="ECO:0000256" key="3">
    <source>
        <dbReference type="ARBA" id="ARBA00001973"/>
    </source>
</evidence>
<comment type="catalytic activity">
    <reaction evidence="13">
        <text>S-methyl-5'-thioadenosine + phosphate = 5-(methylsulfanyl)-alpha-D-ribose 1-phosphate + adenine</text>
        <dbReference type="Rhea" id="RHEA:11852"/>
        <dbReference type="ChEBI" id="CHEBI:16708"/>
        <dbReference type="ChEBI" id="CHEBI:17509"/>
        <dbReference type="ChEBI" id="CHEBI:43474"/>
        <dbReference type="ChEBI" id="CHEBI:58533"/>
        <dbReference type="EC" id="2.4.2.28"/>
    </reaction>
    <physiologicalReaction direction="left-to-right" evidence="13">
        <dbReference type="Rhea" id="RHEA:11853"/>
    </physiologicalReaction>
</comment>
<dbReference type="InterPro" id="IPR038371">
    <property type="entry name" value="Cu_polyphenol_OxRdtase_sf"/>
</dbReference>
<keyword evidence="7" id="KW-0479">Metal-binding</keyword>
<dbReference type="AlphaFoldDB" id="A0A077UYN0"/>
<evidence type="ECO:0000256" key="9">
    <source>
        <dbReference type="ARBA" id="ARBA00022833"/>
    </source>
</evidence>
<evidence type="ECO:0000256" key="12">
    <source>
        <dbReference type="ARBA" id="ARBA00048968"/>
    </source>
</evidence>
<name>A0A077UYN0_9STAP</name>
<comment type="catalytic activity">
    <reaction evidence="1">
        <text>inosine + phosphate = alpha-D-ribose 1-phosphate + hypoxanthine</text>
        <dbReference type="Rhea" id="RHEA:27646"/>
        <dbReference type="ChEBI" id="CHEBI:17368"/>
        <dbReference type="ChEBI" id="CHEBI:17596"/>
        <dbReference type="ChEBI" id="CHEBI:43474"/>
        <dbReference type="ChEBI" id="CHEBI:57720"/>
        <dbReference type="EC" id="2.4.2.1"/>
    </reaction>
    <physiologicalReaction direction="left-to-right" evidence="1">
        <dbReference type="Rhea" id="RHEA:27647"/>
    </physiologicalReaction>
</comment>
<accession>A0A077UYN0</accession>
<evidence type="ECO:0000256" key="11">
    <source>
        <dbReference type="ARBA" id="ARBA00047989"/>
    </source>
</evidence>
<dbReference type="PATRIC" id="fig|1280.10758.peg.1057"/>
<evidence type="ECO:0000256" key="13">
    <source>
        <dbReference type="ARBA" id="ARBA00049893"/>
    </source>
</evidence>
<dbReference type="CDD" id="cd16833">
    <property type="entry name" value="YfiH"/>
    <property type="match status" value="1"/>
</dbReference>
<evidence type="ECO:0000313" key="15">
    <source>
        <dbReference type="EMBL" id="CDR26788.1"/>
    </source>
</evidence>
<dbReference type="Proteomes" id="UP000044616">
    <property type="component" value="Unassembled WGS sequence"/>
</dbReference>
<evidence type="ECO:0000313" key="16">
    <source>
        <dbReference type="EMBL" id="MBE2129265.1"/>
    </source>
</evidence>
<sequence length="263" mass="30199">MNDNFKKQPHHLIYEELLQQGITLGITTRGDGLSDYPKNAFNMARYIDDRPYNITQHQLQLAEEIAFDRKNWVFPIQTHENKVACITKDDIGTNIDTLTDALHGIDAMYTYDSNVLLTMCYADCVPVYFYSTKHHFIALAHAGWRGTYTEIVKEVLKHVNFDLKDLHVVIGPSTSSSYEINDDIKNKFETLPIDSANYIETRGRDRHGIDLKKANAALLNYYGVPKENIYTTAYATSEHLELFFSYRLEKGQTGRMLAFIGQQ</sequence>
<dbReference type="GO" id="GO:0005507">
    <property type="term" value="F:copper ion binding"/>
    <property type="evidence" value="ECO:0007669"/>
    <property type="project" value="TreeGrafter"/>
</dbReference>
<accession>A0A448CVJ2</accession>
<evidence type="ECO:0000256" key="6">
    <source>
        <dbReference type="ARBA" id="ARBA00022679"/>
    </source>
</evidence>
<keyword evidence="6" id="KW-0808">Transferase</keyword>
<keyword evidence="9" id="KW-0862">Zinc</keyword>
<dbReference type="GO" id="GO:0017061">
    <property type="term" value="F:S-methyl-5-thioadenosine phosphorylase activity"/>
    <property type="evidence" value="ECO:0007669"/>
    <property type="project" value="UniProtKB-EC"/>
</dbReference>
<dbReference type="InterPro" id="IPR011324">
    <property type="entry name" value="Cytotoxic_necrot_fac-like_cat"/>
</dbReference>
<evidence type="ECO:0000256" key="10">
    <source>
        <dbReference type="ARBA" id="ARBA00023008"/>
    </source>
</evidence>
<dbReference type="GO" id="GO:0016787">
    <property type="term" value="F:hydrolase activity"/>
    <property type="evidence" value="ECO:0007669"/>
    <property type="project" value="UniProtKB-KW"/>
</dbReference>
<evidence type="ECO:0000313" key="17">
    <source>
        <dbReference type="Proteomes" id="UP000044616"/>
    </source>
</evidence>
<organism evidence="15 17">
    <name type="scientific">Staphylococcus schweitzeri</name>
    <dbReference type="NCBI Taxonomy" id="1654388"/>
    <lineage>
        <taxon>Bacteria</taxon>
        <taxon>Bacillati</taxon>
        <taxon>Bacillota</taxon>
        <taxon>Bacilli</taxon>
        <taxon>Bacillales</taxon>
        <taxon>Staphylococcaceae</taxon>
        <taxon>Staphylococcus</taxon>
    </lineage>
</organism>
<comment type="similarity">
    <text evidence="5 14">Belongs to the purine nucleoside phosphorylase YfiH/LACC1 family.</text>
</comment>
<dbReference type="PANTHER" id="PTHR30616:SF2">
    <property type="entry name" value="PURINE NUCLEOSIDE PHOSPHORYLASE LACC1"/>
    <property type="match status" value="1"/>
</dbReference>
<dbReference type="InterPro" id="IPR003730">
    <property type="entry name" value="Cu_polyphenol_OxRdtase"/>
</dbReference>